<proteinExistence type="predicted"/>
<dbReference type="InterPro" id="IPR007165">
    <property type="entry name" value="Phage_holin_4_2"/>
</dbReference>
<dbReference type="RefSeq" id="WP_236700068.1">
    <property type="nucleotide sequence ID" value="NZ_BJON01000005.1"/>
</dbReference>
<evidence type="ECO:0000313" key="3">
    <source>
        <dbReference type="Proteomes" id="UP000319578"/>
    </source>
</evidence>
<feature type="transmembrane region" description="Helical" evidence="1">
    <location>
        <begin position="96"/>
        <end position="117"/>
    </location>
</feature>
<organism evidence="2 3">
    <name type="scientific">Brevibacillus reuszeri</name>
    <dbReference type="NCBI Taxonomy" id="54915"/>
    <lineage>
        <taxon>Bacteria</taxon>
        <taxon>Bacillati</taxon>
        <taxon>Bacillota</taxon>
        <taxon>Bacilli</taxon>
        <taxon>Bacillales</taxon>
        <taxon>Paenibacillaceae</taxon>
        <taxon>Brevibacillus</taxon>
    </lineage>
</organism>
<protein>
    <submittedName>
        <fullName evidence="2">Membrane protein YvlD</fullName>
    </submittedName>
</protein>
<dbReference type="PANTHER" id="PTHR37309">
    <property type="entry name" value="SLR0284 PROTEIN"/>
    <property type="match status" value="1"/>
</dbReference>
<reference evidence="2 3" key="1">
    <citation type="submission" date="2019-06" db="EMBL/GenBank/DDBJ databases">
        <title>Whole genome shotgun sequence of Brevibacillus reuszeri NBRC 15719.</title>
        <authorList>
            <person name="Hosoyama A."/>
            <person name="Uohara A."/>
            <person name="Ohji S."/>
            <person name="Ichikawa N."/>
        </authorList>
    </citation>
    <scope>NUCLEOTIDE SEQUENCE [LARGE SCALE GENOMIC DNA]</scope>
    <source>
        <strain evidence="2 3">NBRC 15719</strain>
    </source>
</reference>
<accession>A0ABQ0TIA5</accession>
<dbReference type="EMBL" id="BJON01000005">
    <property type="protein sequence ID" value="GED67630.1"/>
    <property type="molecule type" value="Genomic_DNA"/>
</dbReference>
<feature type="transmembrane region" description="Helical" evidence="1">
    <location>
        <begin position="36"/>
        <end position="58"/>
    </location>
</feature>
<dbReference type="Proteomes" id="UP000319578">
    <property type="component" value="Unassembled WGS sequence"/>
</dbReference>
<keyword evidence="1" id="KW-1133">Transmembrane helix</keyword>
<dbReference type="PANTHER" id="PTHR37309:SF1">
    <property type="entry name" value="SLR0284 PROTEIN"/>
    <property type="match status" value="1"/>
</dbReference>
<keyword evidence="3" id="KW-1185">Reference proteome</keyword>
<evidence type="ECO:0000313" key="2">
    <source>
        <dbReference type="EMBL" id="GED67630.1"/>
    </source>
</evidence>
<keyword evidence="1" id="KW-0812">Transmembrane</keyword>
<dbReference type="Pfam" id="PF04020">
    <property type="entry name" value="Phage_holin_4_2"/>
    <property type="match status" value="1"/>
</dbReference>
<feature type="transmembrane region" description="Helical" evidence="1">
    <location>
        <begin position="65"/>
        <end position="84"/>
    </location>
</feature>
<name>A0ABQ0TIA5_9BACL</name>
<gene>
    <name evidence="2" type="primary">yvlD</name>
    <name evidence="2" type="ORF">BRE01_13320</name>
</gene>
<keyword evidence="1" id="KW-0472">Membrane</keyword>
<comment type="caution">
    <text evidence="2">The sequence shown here is derived from an EMBL/GenBank/DDBJ whole genome shotgun (WGS) entry which is preliminary data.</text>
</comment>
<evidence type="ECO:0000256" key="1">
    <source>
        <dbReference type="SAM" id="Phobius"/>
    </source>
</evidence>
<sequence>MNMIRWIVKLLLNAAALLLISDWFQSIVVANFKVAILASLVLGVVNTMIRPILTFFTLPLQLLTMGLFWFVINAVTFALTAYFIDGFEVGPWPDNLGTIIIAAALMSLFGWLIDLVVGRPKER</sequence>